<comment type="caution">
    <text evidence="3">The sequence shown here is derived from an EMBL/GenBank/DDBJ whole genome shotgun (WGS) entry which is preliminary data.</text>
</comment>
<reference evidence="3" key="1">
    <citation type="submission" date="2022-03" db="EMBL/GenBank/DDBJ databases">
        <authorList>
            <person name="Martin C."/>
        </authorList>
    </citation>
    <scope>NUCLEOTIDE SEQUENCE</scope>
</reference>
<dbReference type="EMBL" id="CAIIXF020000002">
    <property type="protein sequence ID" value="CAH1776319.1"/>
    <property type="molecule type" value="Genomic_DNA"/>
</dbReference>
<accession>A0A8S4N640</accession>
<proteinExistence type="predicted"/>
<organism evidence="3 4">
    <name type="scientific">Owenia fusiformis</name>
    <name type="common">Polychaete worm</name>
    <dbReference type="NCBI Taxonomy" id="6347"/>
    <lineage>
        <taxon>Eukaryota</taxon>
        <taxon>Metazoa</taxon>
        <taxon>Spiralia</taxon>
        <taxon>Lophotrochozoa</taxon>
        <taxon>Annelida</taxon>
        <taxon>Polychaeta</taxon>
        <taxon>Sedentaria</taxon>
        <taxon>Canalipalpata</taxon>
        <taxon>Sabellida</taxon>
        <taxon>Oweniida</taxon>
        <taxon>Oweniidae</taxon>
        <taxon>Owenia</taxon>
    </lineage>
</organism>
<feature type="transmembrane region" description="Helical" evidence="2">
    <location>
        <begin position="94"/>
        <end position="119"/>
    </location>
</feature>
<name>A0A8S4N640_OWEFU</name>
<evidence type="ECO:0000256" key="2">
    <source>
        <dbReference type="SAM" id="Phobius"/>
    </source>
</evidence>
<keyword evidence="2" id="KW-0472">Membrane</keyword>
<evidence type="ECO:0000313" key="4">
    <source>
        <dbReference type="Proteomes" id="UP000749559"/>
    </source>
</evidence>
<evidence type="ECO:0000313" key="3">
    <source>
        <dbReference type="EMBL" id="CAH1776319.1"/>
    </source>
</evidence>
<feature type="compositionally biased region" description="Polar residues" evidence="1">
    <location>
        <begin position="153"/>
        <end position="170"/>
    </location>
</feature>
<dbReference type="Proteomes" id="UP000749559">
    <property type="component" value="Unassembled WGS sequence"/>
</dbReference>
<keyword evidence="2" id="KW-0812">Transmembrane</keyword>
<evidence type="ECO:0008006" key="5">
    <source>
        <dbReference type="Google" id="ProtNLM"/>
    </source>
</evidence>
<keyword evidence="4" id="KW-1185">Reference proteome</keyword>
<gene>
    <name evidence="3" type="ORF">OFUS_LOCUS3503</name>
</gene>
<keyword evidence="2" id="KW-1133">Transmembrane helix</keyword>
<feature type="region of interest" description="Disordered" evidence="1">
    <location>
        <begin position="153"/>
        <end position="188"/>
    </location>
</feature>
<protein>
    <recommendedName>
        <fullName evidence="5">Nose resistant-to-fluoxetine protein N-terminal domain-containing protein</fullName>
    </recommendedName>
</protein>
<sequence length="188" mass="21037">MSIRVNNKWFYYTEENEDRKTKDISLQANFKAQYFRVKILGLDGVNITFGVCAPDSCQSSDVHRMLNDGERSFSVISVTDPRSSRTLIKNDPGAIVALCIISMFVAIVLAASAIDMFYITPKRKEHEDKIAKYEATTDEVNLACVDSNDKHGTQASSFTMEDQSNDNDNVPLTKGHKPKAYTPAIFPN</sequence>
<evidence type="ECO:0000256" key="1">
    <source>
        <dbReference type="SAM" id="MobiDB-lite"/>
    </source>
</evidence>
<dbReference type="AlphaFoldDB" id="A0A8S4N640"/>